<gene>
    <name evidence="10" type="ORF">COO09_05405</name>
</gene>
<evidence type="ECO:0000256" key="2">
    <source>
        <dbReference type="ARBA" id="ARBA00007613"/>
    </source>
</evidence>
<dbReference type="InterPro" id="IPR010131">
    <property type="entry name" value="MdtP/NodT-like"/>
</dbReference>
<dbReference type="OrthoDB" id="9783100at2"/>
<comment type="caution">
    <text evidence="10">The sequence shown here is derived from an EMBL/GenBank/DDBJ whole genome shotgun (WGS) entry which is preliminary data.</text>
</comment>
<dbReference type="RefSeq" id="WP_083215904.1">
    <property type="nucleotide sequence ID" value="NZ_CP023449.1"/>
</dbReference>
<keyword evidence="6 9" id="KW-0472">Membrane</keyword>
<comment type="subcellular location">
    <subcellularLocation>
        <location evidence="9">Cell membrane</location>
        <topology evidence="9">Lipid-anchor</topology>
    </subcellularLocation>
    <subcellularLocation>
        <location evidence="1">Membrane</location>
    </subcellularLocation>
</comment>
<evidence type="ECO:0000256" key="6">
    <source>
        <dbReference type="ARBA" id="ARBA00023136"/>
    </source>
</evidence>
<dbReference type="NCBIfam" id="TIGR01845">
    <property type="entry name" value="outer_NodT"/>
    <property type="match status" value="1"/>
</dbReference>
<evidence type="ECO:0000256" key="3">
    <source>
        <dbReference type="ARBA" id="ARBA00022452"/>
    </source>
</evidence>
<keyword evidence="5 9" id="KW-0732">Signal</keyword>
<dbReference type="InterPro" id="IPR003423">
    <property type="entry name" value="OMP_efflux"/>
</dbReference>
<dbReference type="Proteomes" id="UP000218934">
    <property type="component" value="Unassembled WGS sequence"/>
</dbReference>
<evidence type="ECO:0000256" key="8">
    <source>
        <dbReference type="ARBA" id="ARBA00023288"/>
    </source>
</evidence>
<evidence type="ECO:0000256" key="7">
    <source>
        <dbReference type="ARBA" id="ARBA00023139"/>
    </source>
</evidence>
<feature type="chain" id="PRO_5011834024" evidence="9">
    <location>
        <begin position="26"/>
        <end position="487"/>
    </location>
</feature>
<keyword evidence="7 9" id="KW-0564">Palmitate</keyword>
<dbReference type="GO" id="GO:0005886">
    <property type="term" value="C:plasma membrane"/>
    <property type="evidence" value="ECO:0007669"/>
    <property type="project" value="UniProtKB-SubCell"/>
</dbReference>
<evidence type="ECO:0000313" key="10">
    <source>
        <dbReference type="EMBL" id="PCE43217.1"/>
    </source>
</evidence>
<dbReference type="SUPFAM" id="SSF56954">
    <property type="entry name" value="Outer membrane efflux proteins (OEP)"/>
    <property type="match status" value="1"/>
</dbReference>
<name>A0A2A4FZQ8_9SPHN</name>
<accession>A0A2A4FZQ8</accession>
<organism evidence="10 11">
    <name type="scientific">Rhizorhabdus dicambivorans</name>
    <dbReference type="NCBI Taxonomy" id="1850238"/>
    <lineage>
        <taxon>Bacteria</taxon>
        <taxon>Pseudomonadati</taxon>
        <taxon>Pseudomonadota</taxon>
        <taxon>Alphaproteobacteria</taxon>
        <taxon>Sphingomonadales</taxon>
        <taxon>Sphingomonadaceae</taxon>
        <taxon>Rhizorhabdus</taxon>
    </lineage>
</organism>
<proteinExistence type="inferred from homology"/>
<dbReference type="AlphaFoldDB" id="A0A2A4FZQ8"/>
<comment type="similarity">
    <text evidence="2 9">Belongs to the outer membrane factor (OMF) (TC 1.B.17) family.</text>
</comment>
<evidence type="ECO:0000256" key="1">
    <source>
        <dbReference type="ARBA" id="ARBA00004370"/>
    </source>
</evidence>
<dbReference type="PANTHER" id="PTHR30203:SF20">
    <property type="entry name" value="MULTIDRUG RESISTANCE OUTER MEMBRANE PROTEIN MDTP-RELATED"/>
    <property type="match status" value="1"/>
</dbReference>
<dbReference type="Gene3D" id="1.20.1600.10">
    <property type="entry name" value="Outer membrane efflux proteins (OEP)"/>
    <property type="match status" value="1"/>
</dbReference>
<evidence type="ECO:0000313" key="11">
    <source>
        <dbReference type="Proteomes" id="UP000218934"/>
    </source>
</evidence>
<sequence length="487" mass="49965">MSRSAQILRSASITTLVAALLSGCAAVPQVQPRVTPLSAASAGLGGATALPAAGAWWKGFGDPQLDRIMADALAGNPSLDAATARLARAQAGIAANKAGLLPQIDGSADATRQRLSDQYIIPPPYGGSTRWIGNAQANLGWSLDLAGRQKALVAQAAASADAAGLDLAAARVTLSGAVAQAYVDLARATEQARIADRFVASREQQFRLAQVRQRTDLSSDFDLRAAETLLAEARQAKIRADGARQLMIHALAALAGRGADYHATITDPVLTLDRALPVPAALPADLLGRRPDILAARARIEAAEAGRRVAKADFYPDVDLKGLVGLQAIGLGSLFTGGAATYGAGAALHLPIFEGGRLKANYKGAVAGIDEAIASYNGTVVGAVRESADALSAIATNAADAAEQRRVSAGLAETMRLDQVRLRTGLGVQLDVLGAGDRLLAANQREIDLAAEGAAARIRLLVALGGSFDPINQQTASATPAATPAGR</sequence>
<keyword evidence="11" id="KW-1185">Reference proteome</keyword>
<keyword evidence="4 9" id="KW-0812">Transmembrane</keyword>
<dbReference type="Gene3D" id="2.20.200.10">
    <property type="entry name" value="Outer membrane efflux proteins (OEP)"/>
    <property type="match status" value="1"/>
</dbReference>
<feature type="signal peptide" evidence="9">
    <location>
        <begin position="1"/>
        <end position="25"/>
    </location>
</feature>
<keyword evidence="3 9" id="KW-1134">Transmembrane beta strand</keyword>
<dbReference type="KEGG" id="rdi:CMV14_00370"/>
<evidence type="ECO:0000256" key="4">
    <source>
        <dbReference type="ARBA" id="ARBA00022692"/>
    </source>
</evidence>
<dbReference type="EMBL" id="NWUF01000004">
    <property type="protein sequence ID" value="PCE43217.1"/>
    <property type="molecule type" value="Genomic_DNA"/>
</dbReference>
<dbReference type="PANTHER" id="PTHR30203">
    <property type="entry name" value="OUTER MEMBRANE CATION EFFLUX PROTEIN"/>
    <property type="match status" value="1"/>
</dbReference>
<dbReference type="Pfam" id="PF02321">
    <property type="entry name" value="OEP"/>
    <property type="match status" value="2"/>
</dbReference>
<evidence type="ECO:0000256" key="5">
    <source>
        <dbReference type="ARBA" id="ARBA00022729"/>
    </source>
</evidence>
<dbReference type="PROSITE" id="PS51257">
    <property type="entry name" value="PROKAR_LIPOPROTEIN"/>
    <property type="match status" value="1"/>
</dbReference>
<evidence type="ECO:0000256" key="9">
    <source>
        <dbReference type="RuleBase" id="RU362097"/>
    </source>
</evidence>
<keyword evidence="8 9" id="KW-0449">Lipoprotein</keyword>
<reference evidence="10 11" key="1">
    <citation type="submission" date="2017-09" db="EMBL/GenBank/DDBJ databases">
        <title>The Catabolism of 3,6-Dichlorosalicylic acid is Initiated by the Cytochrome P450 Monooxygenase DsmABC in Rhizorhabdus dicambivorans Ndbn-20.</title>
        <authorList>
            <person name="Na L."/>
        </authorList>
    </citation>
    <scope>NUCLEOTIDE SEQUENCE [LARGE SCALE GENOMIC DNA]</scope>
    <source>
        <strain evidence="10 11">Ndbn-20m</strain>
    </source>
</reference>
<protein>
    <submittedName>
        <fullName evidence="10">RND transporter</fullName>
    </submittedName>
</protein>
<dbReference type="GO" id="GO:0015562">
    <property type="term" value="F:efflux transmembrane transporter activity"/>
    <property type="evidence" value="ECO:0007669"/>
    <property type="project" value="InterPro"/>
</dbReference>